<organism evidence="4 5">
    <name type="scientific">Alkalicoccobacillus plakortidis</name>
    <dbReference type="NCBI Taxonomy" id="444060"/>
    <lineage>
        <taxon>Bacteria</taxon>
        <taxon>Bacillati</taxon>
        <taxon>Bacillota</taxon>
        <taxon>Bacilli</taxon>
        <taxon>Bacillales</taxon>
        <taxon>Bacillaceae</taxon>
        <taxon>Alkalicoccobacillus</taxon>
    </lineage>
</organism>
<dbReference type="Pfam" id="PF04434">
    <property type="entry name" value="SWIM"/>
    <property type="match status" value="1"/>
</dbReference>
<name>A0ABT0XNM1_9BACI</name>
<evidence type="ECO:0000313" key="5">
    <source>
        <dbReference type="Proteomes" id="UP001203665"/>
    </source>
</evidence>
<evidence type="ECO:0000313" key="4">
    <source>
        <dbReference type="EMBL" id="MCM2676844.1"/>
    </source>
</evidence>
<keyword evidence="1" id="KW-0862">Zinc</keyword>
<dbReference type="Pfam" id="PF00176">
    <property type="entry name" value="SNF2-rel_dom"/>
    <property type="match status" value="1"/>
</dbReference>
<dbReference type="InterPro" id="IPR007527">
    <property type="entry name" value="Znf_SWIM"/>
</dbReference>
<dbReference type="PANTHER" id="PTHR10799">
    <property type="entry name" value="SNF2/RAD54 HELICASE FAMILY"/>
    <property type="match status" value="1"/>
</dbReference>
<dbReference type="EMBL" id="JAMQJY010000002">
    <property type="protein sequence ID" value="MCM2676844.1"/>
    <property type="molecule type" value="Genomic_DNA"/>
</dbReference>
<proteinExistence type="predicted"/>
<dbReference type="InterPro" id="IPR013663">
    <property type="entry name" value="Helicase_SWF/SNF/SWI_bac"/>
</dbReference>
<keyword evidence="1" id="KW-0863">Zinc-finger</keyword>
<dbReference type="PROSITE" id="PS50966">
    <property type="entry name" value="ZF_SWIM"/>
    <property type="match status" value="1"/>
</dbReference>
<dbReference type="SMART" id="SM00487">
    <property type="entry name" value="DEXDc"/>
    <property type="match status" value="1"/>
</dbReference>
<dbReference type="InterPro" id="IPR027417">
    <property type="entry name" value="P-loop_NTPase"/>
</dbReference>
<dbReference type="InterPro" id="IPR038718">
    <property type="entry name" value="SNF2-like_sf"/>
</dbReference>
<keyword evidence="5" id="KW-1185">Reference proteome</keyword>
<feature type="domain" description="Helicase ATP-binding" evidence="3">
    <location>
        <begin position="631"/>
        <end position="791"/>
    </location>
</feature>
<dbReference type="Pfam" id="PF08455">
    <property type="entry name" value="SNF2_assoc"/>
    <property type="match status" value="1"/>
</dbReference>
<comment type="caution">
    <text evidence="4">The sequence shown here is derived from an EMBL/GenBank/DDBJ whole genome shotgun (WGS) entry which is preliminary data.</text>
</comment>
<accession>A0ABT0XNM1</accession>
<dbReference type="SUPFAM" id="SSF52540">
    <property type="entry name" value="P-loop containing nucleoside triphosphate hydrolases"/>
    <property type="match status" value="1"/>
</dbReference>
<sequence length="874" mass="100343">MFFINKESVSEETIKQLALSTTTYRRGYDYYRADYVSALTWNDFNVPSVEAEVFGSDNYDTAVFFSKDGQIIDNQCSCPAFDNYEGICKHLVATLLEINYFVNKRPSPLDQQKTSTGLELISAFQKQFQLSKPTQRENVTLRMEFELFFRTDYYNQLIDTLEIRAKVGEKRLYVIGDLSSFVSSVHFGIRREFTKNFIYDPVIHEISPEDKAVLELILKIDAAKQSTPMYQRSRSKNFGIPIWFTHELLELLTSRNVVTSYNSHRPQPISILPVEQYKPIDIALTKLEHSEQASLQLLQYYDFFGKEFCSIMCNNTLYLLTIDQATILETLVINKKFNENRTLAEFHQSEMEAFCSIILPQIKQVADVEIDYELATLIQNEPLQAKLHLDTENGLLTANITFQYGNHTIKPLEPTEEQTNNHVILVRDIEKETIIFDLLHSYPFIRYEDHYLLDDEDLFAPFLFEQVPVLQEYMEVYTTAGIRQMITPLTKPPVVSISKNDKSNWLDIHFSLDGIPTEEVSEVLQALRSQQTYYKLKSGAFLHIKDNQFNSMRDALNQFGPEKGTLSENLSVPLYKALSLEEESAAAMKLSSQLRELLRNINRPDFMEGDKPDGITADLREYQLTGYRWLRTLESVGLGGILADDMGLGKTLQTITFIQNVLNKRKDASIMIIAPASLIYNWQREFNRFAPGVDVELLVGTKAERIQKKADSTASVWITSYPLIQRDSELYADEKIDVLILDEAQAIKNDTSKTAKSVRAIQASSTFALTGTPIENRLDELYSLFHTLLPGSLGTKKVFKEMQSSDIAKRVKPFILRRMKKEVLTELPDKIELTQYIDLTDDQKKLYAVQVKELTKDVEEAARTGQFQEKGCNF</sequence>
<reference evidence="4" key="1">
    <citation type="submission" date="2022-06" db="EMBL/GenBank/DDBJ databases">
        <title>Alkalicoccobacillus porphyridii sp. nov., isolated from a marine red alga, Porphyridium purpureum and reclassification of Shouchella plakortidis and Shouchella gibsonii as Alkalicoccobacillus plakortidis comb. nov. and Alkalicoccobacillus gibsonii comb. nov.</title>
        <authorList>
            <person name="Kim K.H."/>
            <person name="Lee J.K."/>
            <person name="Han D.M."/>
            <person name="Baek J.H."/>
            <person name="Jeon C.O."/>
        </authorList>
    </citation>
    <scope>NUCLEOTIDE SEQUENCE</scope>
    <source>
        <strain evidence="4">DSM 19153</strain>
    </source>
</reference>
<feature type="domain" description="SWIM-type" evidence="2">
    <location>
        <begin position="61"/>
        <end position="99"/>
    </location>
</feature>
<keyword evidence="1" id="KW-0479">Metal-binding</keyword>
<evidence type="ECO:0000259" key="3">
    <source>
        <dbReference type="PROSITE" id="PS51192"/>
    </source>
</evidence>
<evidence type="ECO:0000259" key="2">
    <source>
        <dbReference type="PROSITE" id="PS50966"/>
    </source>
</evidence>
<dbReference type="InterPro" id="IPR000330">
    <property type="entry name" value="SNF2_N"/>
</dbReference>
<dbReference type="InterPro" id="IPR014001">
    <property type="entry name" value="Helicase_ATP-bd"/>
</dbReference>
<evidence type="ECO:0000256" key="1">
    <source>
        <dbReference type="PROSITE-ProRule" id="PRU00325"/>
    </source>
</evidence>
<dbReference type="Proteomes" id="UP001203665">
    <property type="component" value="Unassembled WGS sequence"/>
</dbReference>
<gene>
    <name evidence="4" type="ORF">NDM98_16265</name>
</gene>
<dbReference type="RefSeq" id="WP_251609953.1">
    <property type="nucleotide sequence ID" value="NZ_JAMQJY010000002.1"/>
</dbReference>
<protein>
    <submittedName>
        <fullName evidence="4">SNF2 helicase associated domain-containing protein</fullName>
    </submittedName>
</protein>
<dbReference type="Gene3D" id="3.40.50.10810">
    <property type="entry name" value="Tandem AAA-ATPase domain"/>
    <property type="match status" value="1"/>
</dbReference>
<dbReference type="PROSITE" id="PS51192">
    <property type="entry name" value="HELICASE_ATP_BIND_1"/>
    <property type="match status" value="1"/>
</dbReference>